<comment type="caution">
    <text evidence="8">The sequence shown here is derived from an EMBL/GenBank/DDBJ whole genome shotgun (WGS) entry which is preliminary data.</text>
</comment>
<dbReference type="AlphaFoldDB" id="A0AAN7HZF6"/>
<dbReference type="GO" id="GO:0004713">
    <property type="term" value="F:protein tyrosine kinase activity"/>
    <property type="evidence" value="ECO:0007669"/>
    <property type="project" value="TreeGrafter"/>
</dbReference>
<evidence type="ECO:0000256" key="3">
    <source>
        <dbReference type="ARBA" id="ARBA00022741"/>
    </source>
</evidence>
<feature type="compositionally biased region" description="Low complexity" evidence="6">
    <location>
        <begin position="698"/>
        <end position="710"/>
    </location>
</feature>
<feature type="region of interest" description="Disordered" evidence="6">
    <location>
        <begin position="620"/>
        <end position="676"/>
    </location>
</feature>
<proteinExistence type="predicted"/>
<keyword evidence="1" id="KW-0723">Serine/threonine-protein kinase</keyword>
<keyword evidence="3" id="KW-0547">Nucleotide-binding</keyword>
<feature type="region of interest" description="Disordered" evidence="6">
    <location>
        <begin position="118"/>
        <end position="145"/>
    </location>
</feature>
<reference evidence="8 9" key="1">
    <citation type="submission" date="2022-11" db="EMBL/GenBank/DDBJ databases">
        <title>Mucor velutinosus strain NIH1002 WGS.</title>
        <authorList>
            <person name="Subramanian P."/>
            <person name="Mullikin J.C."/>
            <person name="Segre J.A."/>
            <person name="Zelazny A.M."/>
        </authorList>
    </citation>
    <scope>NUCLEOTIDE SEQUENCE [LARGE SCALE GENOMIC DNA]</scope>
    <source>
        <strain evidence="8 9">NIH1002</strain>
    </source>
</reference>
<feature type="compositionally biased region" description="Polar residues" evidence="6">
    <location>
        <begin position="637"/>
        <end position="659"/>
    </location>
</feature>
<protein>
    <recommendedName>
        <fullName evidence="7">Protein kinase domain-containing protein</fullName>
    </recommendedName>
</protein>
<keyword evidence="2" id="KW-0808">Transferase</keyword>
<feature type="compositionally biased region" description="Basic and acidic residues" evidence="6">
    <location>
        <begin position="803"/>
        <end position="812"/>
    </location>
</feature>
<dbReference type="PROSITE" id="PS00108">
    <property type="entry name" value="PROTEIN_KINASE_ST"/>
    <property type="match status" value="1"/>
</dbReference>
<keyword evidence="4" id="KW-0418">Kinase</keyword>
<dbReference type="GO" id="GO:0005634">
    <property type="term" value="C:nucleus"/>
    <property type="evidence" value="ECO:0007669"/>
    <property type="project" value="TreeGrafter"/>
</dbReference>
<dbReference type="InterPro" id="IPR011009">
    <property type="entry name" value="Kinase-like_dom_sf"/>
</dbReference>
<dbReference type="GO" id="GO:0005524">
    <property type="term" value="F:ATP binding"/>
    <property type="evidence" value="ECO:0007669"/>
    <property type="project" value="UniProtKB-KW"/>
</dbReference>
<dbReference type="Gene3D" id="3.30.200.20">
    <property type="entry name" value="Phosphorylase Kinase, domain 1"/>
    <property type="match status" value="1"/>
</dbReference>
<dbReference type="Gene3D" id="1.10.510.10">
    <property type="entry name" value="Transferase(Phosphotransferase) domain 1"/>
    <property type="match status" value="1"/>
</dbReference>
<dbReference type="GO" id="GO:0005737">
    <property type="term" value="C:cytoplasm"/>
    <property type="evidence" value="ECO:0007669"/>
    <property type="project" value="TreeGrafter"/>
</dbReference>
<evidence type="ECO:0000313" key="8">
    <source>
        <dbReference type="EMBL" id="KAK4514116.1"/>
    </source>
</evidence>
<dbReference type="InterPro" id="IPR050494">
    <property type="entry name" value="Ser_Thr_dual-spec_kinase"/>
</dbReference>
<feature type="compositionally biased region" description="Basic residues" evidence="6">
    <location>
        <begin position="828"/>
        <end position="839"/>
    </location>
</feature>
<dbReference type="PANTHER" id="PTHR24058">
    <property type="entry name" value="DUAL SPECIFICITY PROTEIN KINASE"/>
    <property type="match status" value="1"/>
</dbReference>
<feature type="region of interest" description="Disordered" evidence="6">
    <location>
        <begin position="751"/>
        <end position="784"/>
    </location>
</feature>
<evidence type="ECO:0000313" key="9">
    <source>
        <dbReference type="Proteomes" id="UP001304243"/>
    </source>
</evidence>
<name>A0AAN7HZF6_9FUNG</name>
<dbReference type="InterPro" id="IPR000719">
    <property type="entry name" value="Prot_kinase_dom"/>
</dbReference>
<sequence>MNSFEQRGKKLYAASLAAGNISFRDTPNSTSQRMRDSQFTLGSVASENHNNSSFSFHGRPLDTTSMKKSARTMTQSHHPQHSSDDEDEDSDWDSEPELEMATVQEAARLSRRVPSIRNNSKSMTTQQQHVPITHQSKSNGGGSSTPFYCQEIGPQLDLGYQWPQQPLHETKGFVKVSAGNTSSRQRRVDQMLLARRQKQHRNSLLSMTVNLKDTYSAKNPKFAYDQDKIPKRILTKPSKPFRNEMNDNENYDYILKVNEILGHDPNYQYRVIDLLGQGTFGQVVKCERISTGELFSVKVIKNKSAYKTQSCMEIEILKKLNKQLDPDDKHHILRLHHIFSHKHHLCLVFELLSYNLYDLIGHNRYKGFAPEKVRAFAVQILDTLCLLKEAKIIHCDLKPENILLVSEKSLTIKVIDFGSSCHEANRIYTYIQSRFYRSPEVLLNMRYTGAIDMWSFGCIVAELFLGLPLFPGSSEYNQLFRIVEMLGVPSKDMLSKGRNTKKFFNKKQIGPDNYEYELKSREQYSQENNKNELPRKKYFPQTKLKDIIMMFNNGKPSLSREEERRRAASGSSYYLNEDEERQKEIEARLCILDFLYGVLELNPLKRWTPQQALQHPFITQKPYTGPFKPDDQIKSMLPSTSNSLANLDVTNDKPSGSLRSNRRRAESMGKPTAPEQIQIIAKKIQSPINKYPKEQNHSHQQQQHESYSEQPPSDAYRQRNTRSQGDYIGLLPPEVPSTNVVKERKVKISQQIKVRTGSHESMRVPPTDGQTVRGGLDGGNRAGSKYNVRKAHAGEAAGGLLMMRRDDSDDRVPQASTSTTKRTMAGAFKRRSNNHVVKP</sequence>
<dbReference type="PANTHER" id="PTHR24058:SF17">
    <property type="entry name" value="HOMEODOMAIN INTERACTING PROTEIN KINASE, ISOFORM D"/>
    <property type="match status" value="1"/>
</dbReference>
<feature type="region of interest" description="Disordered" evidence="6">
    <location>
        <begin position="692"/>
        <end position="719"/>
    </location>
</feature>
<evidence type="ECO:0000256" key="4">
    <source>
        <dbReference type="ARBA" id="ARBA00022777"/>
    </source>
</evidence>
<organism evidence="8 9">
    <name type="scientific">Mucor velutinosus</name>
    <dbReference type="NCBI Taxonomy" id="708070"/>
    <lineage>
        <taxon>Eukaryota</taxon>
        <taxon>Fungi</taxon>
        <taxon>Fungi incertae sedis</taxon>
        <taxon>Mucoromycota</taxon>
        <taxon>Mucoromycotina</taxon>
        <taxon>Mucoromycetes</taxon>
        <taxon>Mucorales</taxon>
        <taxon>Mucorineae</taxon>
        <taxon>Mucoraceae</taxon>
        <taxon>Mucor</taxon>
    </lineage>
</organism>
<feature type="region of interest" description="Disordered" evidence="6">
    <location>
        <begin position="798"/>
        <end position="839"/>
    </location>
</feature>
<dbReference type="SUPFAM" id="SSF56112">
    <property type="entry name" value="Protein kinase-like (PK-like)"/>
    <property type="match status" value="1"/>
</dbReference>
<feature type="compositionally biased region" description="Acidic residues" evidence="6">
    <location>
        <begin position="84"/>
        <end position="96"/>
    </location>
</feature>
<gene>
    <name evidence="8" type="ORF">ATC70_006124</name>
</gene>
<feature type="region of interest" description="Disordered" evidence="6">
    <location>
        <begin position="20"/>
        <end position="96"/>
    </location>
</feature>
<evidence type="ECO:0000259" key="7">
    <source>
        <dbReference type="PROSITE" id="PS50011"/>
    </source>
</evidence>
<evidence type="ECO:0000256" key="6">
    <source>
        <dbReference type="SAM" id="MobiDB-lite"/>
    </source>
</evidence>
<feature type="compositionally biased region" description="Polar residues" evidence="6">
    <location>
        <begin position="23"/>
        <end position="47"/>
    </location>
</feature>
<feature type="domain" description="Protein kinase" evidence="7">
    <location>
        <begin position="269"/>
        <end position="618"/>
    </location>
</feature>
<keyword evidence="9" id="KW-1185">Reference proteome</keyword>
<keyword evidence="5" id="KW-0067">ATP-binding</keyword>
<evidence type="ECO:0000256" key="2">
    <source>
        <dbReference type="ARBA" id="ARBA00022679"/>
    </source>
</evidence>
<dbReference type="GO" id="GO:0004674">
    <property type="term" value="F:protein serine/threonine kinase activity"/>
    <property type="evidence" value="ECO:0007669"/>
    <property type="project" value="UniProtKB-KW"/>
</dbReference>
<dbReference type="SMART" id="SM00220">
    <property type="entry name" value="S_TKc"/>
    <property type="match status" value="1"/>
</dbReference>
<feature type="compositionally biased region" description="Polar residues" evidence="6">
    <location>
        <begin position="62"/>
        <end position="77"/>
    </location>
</feature>
<dbReference type="RefSeq" id="XP_064680782.1">
    <property type="nucleotide sequence ID" value="XM_064825405.1"/>
</dbReference>
<evidence type="ECO:0000256" key="5">
    <source>
        <dbReference type="ARBA" id="ARBA00022840"/>
    </source>
</evidence>
<dbReference type="Proteomes" id="UP001304243">
    <property type="component" value="Unassembled WGS sequence"/>
</dbReference>
<dbReference type="PROSITE" id="PS50011">
    <property type="entry name" value="PROTEIN_KINASE_DOM"/>
    <property type="match status" value="1"/>
</dbReference>
<feature type="compositionally biased region" description="Low complexity" evidence="6">
    <location>
        <begin position="48"/>
        <end position="57"/>
    </location>
</feature>
<dbReference type="InterPro" id="IPR008271">
    <property type="entry name" value="Ser/Thr_kinase_AS"/>
</dbReference>
<accession>A0AAN7HZF6</accession>
<dbReference type="EMBL" id="JASEJX010000016">
    <property type="protein sequence ID" value="KAK4514116.1"/>
    <property type="molecule type" value="Genomic_DNA"/>
</dbReference>
<feature type="compositionally biased region" description="Polar residues" evidence="6">
    <location>
        <begin position="118"/>
        <end position="138"/>
    </location>
</feature>
<evidence type="ECO:0000256" key="1">
    <source>
        <dbReference type="ARBA" id="ARBA00022527"/>
    </source>
</evidence>
<dbReference type="Pfam" id="PF00069">
    <property type="entry name" value="Pkinase"/>
    <property type="match status" value="1"/>
</dbReference>
<dbReference type="GeneID" id="89949810"/>